<feature type="transmembrane region" description="Helical" evidence="1">
    <location>
        <begin position="132"/>
        <end position="159"/>
    </location>
</feature>
<evidence type="ECO:0000313" key="2">
    <source>
        <dbReference type="EMBL" id="OOE43961.1"/>
    </source>
</evidence>
<protein>
    <recommendedName>
        <fullName evidence="4">Oligosaccharide repeat unit polymerase</fullName>
    </recommendedName>
</protein>
<feature type="transmembrane region" description="Helical" evidence="1">
    <location>
        <begin position="6"/>
        <end position="24"/>
    </location>
</feature>
<feature type="transmembrane region" description="Helical" evidence="1">
    <location>
        <begin position="31"/>
        <end position="52"/>
    </location>
</feature>
<feature type="transmembrane region" description="Helical" evidence="1">
    <location>
        <begin position="171"/>
        <end position="201"/>
    </location>
</feature>
<organism evidence="2 3">
    <name type="scientific">Salinivibrio kushneri</name>
    <dbReference type="NCBI Taxonomy" id="1908198"/>
    <lineage>
        <taxon>Bacteria</taxon>
        <taxon>Pseudomonadati</taxon>
        <taxon>Pseudomonadota</taxon>
        <taxon>Gammaproteobacteria</taxon>
        <taxon>Vibrionales</taxon>
        <taxon>Vibrionaceae</taxon>
        <taxon>Salinivibrio</taxon>
    </lineage>
</organism>
<feature type="transmembrane region" description="Helical" evidence="1">
    <location>
        <begin position="93"/>
        <end position="112"/>
    </location>
</feature>
<sequence length="379" mass="43512">MRDSQIHVNVITLVGSAVIMVLCCRKVKLSFFVLLIVYFFVLQILLFLSSYFGLSHEDLRMSDILSILRPVLLFIIYLSMAEASRRWNLINSNLFIVIIVISFFYAIVEVFFTHYSFDVITFLYKREYRPELFFTATTFFGTTYYSGYVFYCLYLLSFVRVYSQKKAVDKLLMLLTFILVVLSLSKAMIAALLVATYLLYLITLRGLLIKMVVVFLPFMMIAGLILYERNISTFLMGTGIPALKSLNVLLYNTQSSGTLNVRIEQIVHAFESAQMFSPVFGAGLGKGVSLESLPASFLYRYGLLGLFFSLFIYISLLLVSLYKLIRCGKERYPFYLAFFVWVFTLPITQFSGVMIEQSKMAFFSAIMLGLLVKPRCEND</sequence>
<keyword evidence="1" id="KW-0472">Membrane</keyword>
<proteinExistence type="predicted"/>
<dbReference type="Proteomes" id="UP000188726">
    <property type="component" value="Unassembled WGS sequence"/>
</dbReference>
<keyword evidence="1" id="KW-0812">Transmembrane</keyword>
<evidence type="ECO:0000256" key="1">
    <source>
        <dbReference type="SAM" id="Phobius"/>
    </source>
</evidence>
<dbReference type="EMBL" id="MUEO01000019">
    <property type="protein sequence ID" value="OOE43961.1"/>
    <property type="molecule type" value="Genomic_DNA"/>
</dbReference>
<keyword evidence="1" id="KW-1133">Transmembrane helix</keyword>
<gene>
    <name evidence="2" type="ORF">BZG09_09215</name>
</gene>
<feature type="transmembrane region" description="Helical" evidence="1">
    <location>
        <begin position="64"/>
        <end position="81"/>
    </location>
</feature>
<feature type="transmembrane region" description="Helical" evidence="1">
    <location>
        <begin position="234"/>
        <end position="251"/>
    </location>
</feature>
<feature type="transmembrane region" description="Helical" evidence="1">
    <location>
        <begin position="298"/>
        <end position="322"/>
    </location>
</feature>
<feature type="transmembrane region" description="Helical" evidence="1">
    <location>
        <begin position="207"/>
        <end position="227"/>
    </location>
</feature>
<accession>A0AB36K7I9</accession>
<name>A0AB36K7I9_9GAMM</name>
<reference evidence="2 3" key="1">
    <citation type="journal article" date="2017" name="Genome Announc.">
        <title>Draft Genome Sequences of Salinivibrio proteolyticus, Salinivibrio sharmensis, Salinivibrio siamensis, Salinivibrio costicola subsp. alcaliphilus, Salinivibrio costicola subsp. vallismortis, and 29 New Isolates Belonging to the Genus Salinivibrio.</title>
        <authorList>
            <person name="Lopez-Hermoso C."/>
            <person name="de la Haba R.R."/>
            <person name="Sanchez-Porro C."/>
            <person name="Bayliss S.C."/>
            <person name="Feil E.J."/>
            <person name="Ventosa A."/>
        </authorList>
    </citation>
    <scope>NUCLEOTIDE SEQUENCE [LARGE SCALE GENOMIC DNA]</scope>
    <source>
        <strain evidence="2 3">IC202</strain>
    </source>
</reference>
<evidence type="ECO:0008006" key="4">
    <source>
        <dbReference type="Google" id="ProtNLM"/>
    </source>
</evidence>
<evidence type="ECO:0000313" key="3">
    <source>
        <dbReference type="Proteomes" id="UP000188726"/>
    </source>
</evidence>
<dbReference type="AlphaFoldDB" id="A0AB36K7I9"/>
<comment type="caution">
    <text evidence="2">The sequence shown here is derived from an EMBL/GenBank/DDBJ whole genome shotgun (WGS) entry which is preliminary data.</text>
</comment>
<feature type="transmembrane region" description="Helical" evidence="1">
    <location>
        <begin position="334"/>
        <end position="354"/>
    </location>
</feature>